<evidence type="ECO:0000313" key="3">
    <source>
        <dbReference type="Proteomes" id="UP000052232"/>
    </source>
</evidence>
<reference evidence="2 3" key="1">
    <citation type="journal article" date="2015" name="G3 (Bethesda)">
        <title>Insights into Ongoing Evolution of the Hexachlorocyclohexane Catabolic Pathway from Comparative Genomics of Ten Sphingomonadaceae Strains.</title>
        <authorList>
            <person name="Pearce S.L."/>
            <person name="Oakeshott J.G."/>
            <person name="Pandey G."/>
        </authorList>
    </citation>
    <scope>NUCLEOTIDE SEQUENCE [LARGE SCALE GENOMIC DNA]</scope>
    <source>
        <strain evidence="2 3">LL01</strain>
    </source>
</reference>
<feature type="region of interest" description="Disordered" evidence="1">
    <location>
        <begin position="20"/>
        <end position="39"/>
    </location>
</feature>
<proteinExistence type="predicted"/>
<gene>
    <name evidence="2" type="ORF">V473_22780</name>
</gene>
<protein>
    <submittedName>
        <fullName evidence="2">Rep</fullName>
    </submittedName>
</protein>
<organism evidence="2 3">
    <name type="scientific">Sphingobium cupriresistens LL01</name>
    <dbReference type="NCBI Taxonomy" id="1420583"/>
    <lineage>
        <taxon>Bacteria</taxon>
        <taxon>Pseudomonadati</taxon>
        <taxon>Pseudomonadota</taxon>
        <taxon>Alphaproteobacteria</taxon>
        <taxon>Sphingomonadales</taxon>
        <taxon>Sphingomonadaceae</taxon>
        <taxon>Sphingobium</taxon>
    </lineage>
</organism>
<dbReference type="PATRIC" id="fig|1420583.3.peg.4362"/>
<accession>A0A0J7XI64</accession>
<keyword evidence="3" id="KW-1185">Reference proteome</keyword>
<dbReference type="AlphaFoldDB" id="A0A0J7XI64"/>
<dbReference type="Proteomes" id="UP000052232">
    <property type="component" value="Unassembled WGS sequence"/>
</dbReference>
<dbReference type="EMBL" id="JACT01000008">
    <property type="protein sequence ID" value="KMS51706.1"/>
    <property type="molecule type" value="Genomic_DNA"/>
</dbReference>
<evidence type="ECO:0000313" key="2">
    <source>
        <dbReference type="EMBL" id="KMS51706.1"/>
    </source>
</evidence>
<sequence>MGAVSLAKASFMALDRIERARPRSRSGSANPTRAHVHPNSRKAGTFEDDFFYSYAKGETDRLYKKAVELLKRKNAVRRLARAEGRQLTEDERLVTLITPAAVRVFEQLTTLARTCAGKVFPTWEWIEAASGLSRASVGRGLSILATMGLIEKQRRCVPIDPPADRPKARNAQTSNVYRMSFPNRLARFLPRFLRPVPLPDDVVQREIDRIEEIETMRLWRTPRQVVAEEIEDDGLRRVLDSLAIALEKQESQKNGQPLLDSYNLRADGVGLVGQRSNA</sequence>
<evidence type="ECO:0000256" key="1">
    <source>
        <dbReference type="SAM" id="MobiDB-lite"/>
    </source>
</evidence>
<name>A0A0J7XI64_9SPHN</name>
<comment type="caution">
    <text evidence="2">The sequence shown here is derived from an EMBL/GenBank/DDBJ whole genome shotgun (WGS) entry which is preliminary data.</text>
</comment>